<accession>T1G5E9</accession>
<evidence type="ECO:0000256" key="12">
    <source>
        <dbReference type="RuleBase" id="RU000688"/>
    </source>
</evidence>
<dbReference type="GO" id="GO:0008020">
    <property type="term" value="F:G protein-coupled photoreceptor activity"/>
    <property type="evidence" value="ECO:0000318"/>
    <property type="project" value="GO_Central"/>
</dbReference>
<evidence type="ECO:0000256" key="3">
    <source>
        <dbReference type="ARBA" id="ARBA00022606"/>
    </source>
</evidence>
<keyword evidence="6 13" id="KW-1133">Transmembrane helix</keyword>
<keyword evidence="2" id="KW-0600">Photoreceptor protein</keyword>
<dbReference type="HOGENOM" id="CLU_009579_3_0_1"/>
<comment type="similarity">
    <text evidence="12">Belongs to the G-protein coupled receptor 1 family.</text>
</comment>
<reference evidence="16" key="3">
    <citation type="submission" date="2015-06" db="UniProtKB">
        <authorList>
            <consortium name="EnsemblMetazoa"/>
        </authorList>
    </citation>
    <scope>IDENTIFICATION</scope>
</reference>
<reference evidence="15 17" key="2">
    <citation type="journal article" date="2013" name="Nature">
        <title>Insights into bilaterian evolution from three spiralian genomes.</title>
        <authorList>
            <person name="Simakov O."/>
            <person name="Marletaz F."/>
            <person name="Cho S.J."/>
            <person name="Edsinger-Gonzales E."/>
            <person name="Havlak P."/>
            <person name="Hellsten U."/>
            <person name="Kuo D.H."/>
            <person name="Larsson T."/>
            <person name="Lv J."/>
            <person name="Arendt D."/>
            <person name="Savage R."/>
            <person name="Osoegawa K."/>
            <person name="de Jong P."/>
            <person name="Grimwood J."/>
            <person name="Chapman J.A."/>
            <person name="Shapiro H."/>
            <person name="Aerts A."/>
            <person name="Otillar R.P."/>
            <person name="Terry A.Y."/>
            <person name="Boore J.L."/>
            <person name="Grigoriev I.V."/>
            <person name="Lindberg D.R."/>
            <person name="Seaver E.C."/>
            <person name="Weisblat D.A."/>
            <person name="Putnam N.H."/>
            <person name="Rokhsar D.S."/>
        </authorList>
    </citation>
    <scope>NUCLEOTIDE SEQUENCE</scope>
</reference>
<dbReference type="GO" id="GO:0071482">
    <property type="term" value="P:cellular response to light stimulus"/>
    <property type="evidence" value="ECO:0000318"/>
    <property type="project" value="GO_Central"/>
</dbReference>
<dbReference type="PANTHER" id="PTHR24240">
    <property type="entry name" value="OPSIN"/>
    <property type="match status" value="1"/>
</dbReference>
<dbReference type="RefSeq" id="XP_009022249.1">
    <property type="nucleotide sequence ID" value="XM_009024001.1"/>
</dbReference>
<dbReference type="GO" id="GO:0007602">
    <property type="term" value="P:phototransduction"/>
    <property type="evidence" value="ECO:0000318"/>
    <property type="project" value="GO_Central"/>
</dbReference>
<keyword evidence="9 13" id="KW-0472">Membrane</keyword>
<comment type="subcellular location">
    <subcellularLocation>
        <location evidence="1">Membrane</location>
        <topology evidence="1">Multi-pass membrane protein</topology>
    </subcellularLocation>
</comment>
<evidence type="ECO:0000256" key="9">
    <source>
        <dbReference type="ARBA" id="ARBA00023136"/>
    </source>
</evidence>
<dbReference type="InterPro" id="IPR050125">
    <property type="entry name" value="GPCR_opsins"/>
</dbReference>
<feature type="transmembrane region" description="Helical" evidence="13">
    <location>
        <begin position="92"/>
        <end position="111"/>
    </location>
</feature>
<dbReference type="PROSITE" id="PS00238">
    <property type="entry name" value="OPSIN"/>
    <property type="match status" value="1"/>
</dbReference>
<evidence type="ECO:0000313" key="16">
    <source>
        <dbReference type="EnsemblMetazoa" id="HelroP84106"/>
    </source>
</evidence>
<dbReference type="InterPro" id="IPR027430">
    <property type="entry name" value="Retinal_BS"/>
</dbReference>
<dbReference type="Proteomes" id="UP000015101">
    <property type="component" value="Unassembled WGS sequence"/>
</dbReference>
<dbReference type="PROSITE" id="PS00237">
    <property type="entry name" value="G_PROTEIN_RECEP_F1_1"/>
    <property type="match status" value="1"/>
</dbReference>
<dbReference type="FunCoup" id="T1G5E9">
    <property type="interactions" value="104"/>
</dbReference>
<keyword evidence="5" id="KW-0681">Retinal protein</keyword>
<keyword evidence="11 12" id="KW-0807">Transducer</keyword>
<evidence type="ECO:0000256" key="4">
    <source>
        <dbReference type="ARBA" id="ARBA00022692"/>
    </source>
</evidence>
<evidence type="ECO:0000256" key="5">
    <source>
        <dbReference type="ARBA" id="ARBA00022925"/>
    </source>
</evidence>
<keyword evidence="7" id="KW-0157">Chromophore</keyword>
<name>T1G5E9_HELRO</name>
<reference evidence="17" key="1">
    <citation type="submission" date="2012-12" db="EMBL/GenBank/DDBJ databases">
        <authorList>
            <person name="Hellsten U."/>
            <person name="Grimwood J."/>
            <person name="Chapman J.A."/>
            <person name="Shapiro H."/>
            <person name="Aerts A."/>
            <person name="Otillar R.P."/>
            <person name="Terry A.Y."/>
            <person name="Boore J.L."/>
            <person name="Simakov O."/>
            <person name="Marletaz F."/>
            <person name="Cho S.-J."/>
            <person name="Edsinger-Gonzales E."/>
            <person name="Havlak P."/>
            <person name="Kuo D.-H."/>
            <person name="Larsson T."/>
            <person name="Lv J."/>
            <person name="Arendt D."/>
            <person name="Savage R."/>
            <person name="Osoegawa K."/>
            <person name="de Jong P."/>
            <person name="Lindberg D.R."/>
            <person name="Seaver E.C."/>
            <person name="Weisblat D.A."/>
            <person name="Putnam N.H."/>
            <person name="Grigoriev I.V."/>
            <person name="Rokhsar D.S."/>
        </authorList>
    </citation>
    <scope>NUCLEOTIDE SEQUENCE</scope>
</reference>
<keyword evidence="4 12" id="KW-0812">Transmembrane</keyword>
<dbReference type="Gene3D" id="1.20.1070.10">
    <property type="entry name" value="Rhodopsin 7-helix transmembrane proteins"/>
    <property type="match status" value="1"/>
</dbReference>
<dbReference type="GO" id="GO:0005886">
    <property type="term" value="C:plasma membrane"/>
    <property type="evidence" value="ECO:0000318"/>
    <property type="project" value="GO_Central"/>
</dbReference>
<dbReference type="SUPFAM" id="SSF81321">
    <property type="entry name" value="Family A G protein-coupled receptor-like"/>
    <property type="match status" value="1"/>
</dbReference>
<dbReference type="OMA" id="ILRTHAN"/>
<dbReference type="GO" id="GO:0007186">
    <property type="term" value="P:G protein-coupled receptor signaling pathway"/>
    <property type="evidence" value="ECO:0000318"/>
    <property type="project" value="GO_Central"/>
</dbReference>
<dbReference type="PRINTS" id="PR00237">
    <property type="entry name" value="GPCRRHODOPSN"/>
</dbReference>
<dbReference type="CTD" id="20216296"/>
<dbReference type="EMBL" id="KB097106">
    <property type="protein sequence ID" value="ESN99522.1"/>
    <property type="molecule type" value="Genomic_DNA"/>
</dbReference>
<dbReference type="InterPro" id="IPR017452">
    <property type="entry name" value="GPCR_Rhodpsn_7TM"/>
</dbReference>
<dbReference type="STRING" id="6412.T1G5E9"/>
<evidence type="ECO:0000313" key="15">
    <source>
        <dbReference type="EMBL" id="ESN99522.1"/>
    </source>
</evidence>
<evidence type="ECO:0000256" key="2">
    <source>
        <dbReference type="ARBA" id="ARBA00022543"/>
    </source>
</evidence>
<keyword evidence="10 12" id="KW-0675">Receptor</keyword>
<dbReference type="GeneID" id="20216296"/>
<evidence type="ECO:0000259" key="14">
    <source>
        <dbReference type="PROSITE" id="PS50262"/>
    </source>
</evidence>
<feature type="transmembrane region" description="Helical" evidence="13">
    <location>
        <begin position="51"/>
        <end position="72"/>
    </location>
</feature>
<dbReference type="InterPro" id="IPR000276">
    <property type="entry name" value="GPCR_Rhodpsn"/>
</dbReference>
<dbReference type="PROSITE" id="PS50262">
    <property type="entry name" value="G_PROTEIN_RECEP_F1_2"/>
    <property type="match status" value="1"/>
</dbReference>
<dbReference type="Pfam" id="PF00001">
    <property type="entry name" value="7tm_1"/>
    <property type="match status" value="1"/>
</dbReference>
<evidence type="ECO:0000256" key="13">
    <source>
        <dbReference type="SAM" id="Phobius"/>
    </source>
</evidence>
<dbReference type="AlphaFoldDB" id="T1G5E9"/>
<organism evidence="16 17">
    <name type="scientific">Helobdella robusta</name>
    <name type="common">Californian leech</name>
    <dbReference type="NCBI Taxonomy" id="6412"/>
    <lineage>
        <taxon>Eukaryota</taxon>
        <taxon>Metazoa</taxon>
        <taxon>Spiralia</taxon>
        <taxon>Lophotrochozoa</taxon>
        <taxon>Annelida</taxon>
        <taxon>Clitellata</taxon>
        <taxon>Hirudinea</taxon>
        <taxon>Rhynchobdellida</taxon>
        <taxon>Glossiphoniidae</taxon>
        <taxon>Helobdella</taxon>
    </lineage>
</organism>
<feature type="transmembrane region" description="Helical" evidence="13">
    <location>
        <begin position="144"/>
        <end position="169"/>
    </location>
</feature>
<dbReference type="eggNOG" id="KOG3656">
    <property type="taxonomic scope" value="Eukaryota"/>
</dbReference>
<dbReference type="EnsemblMetazoa" id="HelroT84106">
    <property type="protein sequence ID" value="HelroP84106"/>
    <property type="gene ID" value="HelroG84106"/>
</dbReference>
<feature type="domain" description="G-protein coupled receptors family 1 profile" evidence="14">
    <location>
        <begin position="1"/>
        <end position="258"/>
    </location>
</feature>
<evidence type="ECO:0000256" key="8">
    <source>
        <dbReference type="ARBA" id="ARBA00023040"/>
    </source>
</evidence>
<dbReference type="KEGG" id="hro:HELRODRAFT_84106"/>
<dbReference type="InParanoid" id="T1G5E9"/>
<feature type="transmembrane region" description="Helical" evidence="13">
    <location>
        <begin position="12"/>
        <end position="31"/>
    </location>
</feature>
<protein>
    <recommendedName>
        <fullName evidence="14">G-protein coupled receptors family 1 profile domain-containing protein</fullName>
    </recommendedName>
</protein>
<evidence type="ECO:0000256" key="10">
    <source>
        <dbReference type="ARBA" id="ARBA00023170"/>
    </source>
</evidence>
<dbReference type="OrthoDB" id="9996086at2759"/>
<keyword evidence="3" id="KW-0716">Sensory transduction</keyword>
<evidence type="ECO:0000256" key="11">
    <source>
        <dbReference type="ARBA" id="ARBA00023224"/>
    </source>
</evidence>
<keyword evidence="8 12" id="KW-0297">G-protein coupled receptor</keyword>
<evidence type="ECO:0000313" key="17">
    <source>
        <dbReference type="Proteomes" id="UP000015101"/>
    </source>
</evidence>
<proteinExistence type="inferred from homology"/>
<sequence length="309" mass="35087">TRTPILRTHANVLIINLALCDLIFSSLIGFPMTALSCFKRHWIWGDLGCDFYGFVAGWTGLGSITCLAFISIDRYMAIVHPFYMLNKKSSSVLTLLQIGAVWSWALIWSVMPLFGWGRFIPEAFGVSCTFDYLTRTWSNICFNYVLITCGFFLPVVIIVTSYIGIVIEVTKSTVEEDGMKDHMDAQNARCYVFVAVLSMLKTAKVLACCFGAFLICWTPYAIVAQLGINGFAHLVTPFTSEVPVLFAKTSSIWNPLIYALSHPRYRRAVVLEVSNFRKWFHRFIVRQFLCCYCRAADQETWSRRSDVGE</sequence>
<evidence type="ECO:0000256" key="7">
    <source>
        <dbReference type="ARBA" id="ARBA00022991"/>
    </source>
</evidence>
<evidence type="ECO:0000256" key="6">
    <source>
        <dbReference type="ARBA" id="ARBA00022989"/>
    </source>
</evidence>
<evidence type="ECO:0000256" key="1">
    <source>
        <dbReference type="ARBA" id="ARBA00004141"/>
    </source>
</evidence>
<gene>
    <name evidence="16" type="primary">20216296</name>
    <name evidence="15" type="ORF">HELRODRAFT_84106</name>
</gene>
<keyword evidence="17" id="KW-1185">Reference proteome</keyword>
<dbReference type="EMBL" id="AMQM01005804">
    <property type="status" value="NOT_ANNOTATED_CDS"/>
    <property type="molecule type" value="Genomic_DNA"/>
</dbReference>